<evidence type="ECO:0000313" key="2">
    <source>
        <dbReference type="Proteomes" id="UP000509702"/>
    </source>
</evidence>
<evidence type="ECO:0000313" key="1">
    <source>
        <dbReference type="EMBL" id="QKS54743.1"/>
    </source>
</evidence>
<keyword evidence="2" id="KW-1185">Reference proteome</keyword>
<sequence length="165" mass="18328">MADTRIQLEVEDWVRRNWLAARFSEPFSRERMKLVTGGVFDFDAVNQSGQTVACISTSGSRTAGGKAAVGKLLKIRSDLLFLSMAADVRVRLLVLTEADMLDTCRREKVNGRVPDGIEFLLAEIPMELRERLQAARRRASQEMTADAIEMLPDELVLGATQTASI</sequence>
<dbReference type="EMBL" id="CP054622">
    <property type="protein sequence ID" value="QKS54743.1"/>
    <property type="molecule type" value="Genomic_DNA"/>
</dbReference>
<dbReference type="RefSeq" id="WP_136705964.1">
    <property type="nucleotide sequence ID" value="NZ_BSOV01000115.1"/>
</dbReference>
<gene>
    <name evidence="1" type="ORF">HUE56_30040</name>
</gene>
<reference evidence="1 2" key="1">
    <citation type="submission" date="2020-06" db="EMBL/GenBank/DDBJ databases">
        <title>Complete genome of Azosprillum oryzae KACC14407.</title>
        <authorList>
            <person name="Kim M."/>
            <person name="Park Y.-J."/>
            <person name="Shin J.-H."/>
        </authorList>
    </citation>
    <scope>NUCLEOTIDE SEQUENCE [LARGE SCALE GENOMIC DNA]</scope>
    <source>
        <strain evidence="1 2">KACC 14407</strain>
        <plasmid evidence="1 2">unnamed7</plasmid>
    </source>
</reference>
<dbReference type="OrthoDB" id="9997261at2"/>
<proteinExistence type="predicted"/>
<geneLocation type="plasmid" evidence="1 2">
    <name>unnamed7</name>
</geneLocation>
<dbReference type="AlphaFoldDB" id="A0A6N1ATY7"/>
<name>A0A6N1ATY7_9PROT</name>
<accession>A0A6N1ATY7</accession>
<organism evidence="1 2">
    <name type="scientific">Azospirillum oryzae</name>
    <dbReference type="NCBI Taxonomy" id="286727"/>
    <lineage>
        <taxon>Bacteria</taxon>
        <taxon>Pseudomonadati</taxon>
        <taxon>Pseudomonadota</taxon>
        <taxon>Alphaproteobacteria</taxon>
        <taxon>Rhodospirillales</taxon>
        <taxon>Azospirillaceae</taxon>
        <taxon>Azospirillum</taxon>
    </lineage>
</organism>
<keyword evidence="1" id="KW-0614">Plasmid</keyword>
<dbReference type="KEGG" id="aoz:HUE56_30040"/>
<protein>
    <submittedName>
        <fullName evidence="1">Uncharacterized protein</fullName>
    </submittedName>
</protein>
<dbReference type="Proteomes" id="UP000509702">
    <property type="component" value="Plasmid unnamed7"/>
</dbReference>